<comment type="similarity">
    <text evidence="3">Belongs to the bacterial microcompartments protein family.</text>
</comment>
<dbReference type="Pfam" id="PF00936">
    <property type="entry name" value="BMC"/>
    <property type="match status" value="2"/>
</dbReference>
<dbReference type="PROSITE" id="PS51930">
    <property type="entry name" value="BMC_2"/>
    <property type="match status" value="2"/>
</dbReference>
<name>A0A410PXV5_9FIRM</name>
<proteinExistence type="inferred from homology"/>
<dbReference type="OrthoDB" id="9791973at2"/>
<organism evidence="5 6">
    <name type="scientific">Aminipila luticellarii</name>
    <dbReference type="NCBI Taxonomy" id="2507160"/>
    <lineage>
        <taxon>Bacteria</taxon>
        <taxon>Bacillati</taxon>
        <taxon>Bacillota</taxon>
        <taxon>Clostridia</taxon>
        <taxon>Peptostreptococcales</taxon>
        <taxon>Anaerovoracaceae</taxon>
        <taxon>Aminipila</taxon>
    </lineage>
</organism>
<dbReference type="Proteomes" id="UP000287601">
    <property type="component" value="Chromosome"/>
</dbReference>
<dbReference type="GO" id="GO:0031469">
    <property type="term" value="C:bacterial microcompartment"/>
    <property type="evidence" value="ECO:0007669"/>
    <property type="project" value="UniProtKB-SubCell"/>
</dbReference>
<gene>
    <name evidence="5" type="ORF">EQM06_11340</name>
</gene>
<sequence length="179" mass="18354">MANAVGMIELNSIAQGIEVADYMIKAAQVDVLRATTVCPGKYIIVVGGETGAVEASMKDGVKRSGPHAVDTLLIPNINDQVIPAIYMTNPVETLGAVGVLEFFSIASAITAADVAAKAANITLIEVRMGWAIGGKGVVTLTGDVGAVRAAVAAAQETAELMVGSTVIPRPSPKLLENLL</sequence>
<dbReference type="PANTHER" id="PTHR33941">
    <property type="entry name" value="PROPANEDIOL UTILIZATION PROTEIN PDUA"/>
    <property type="match status" value="1"/>
</dbReference>
<dbReference type="InterPro" id="IPR037233">
    <property type="entry name" value="CcmK-like_sf"/>
</dbReference>
<feature type="domain" description="BMC" evidence="4">
    <location>
        <begin position="96"/>
        <end position="179"/>
    </location>
</feature>
<keyword evidence="6" id="KW-1185">Reference proteome</keyword>
<evidence type="ECO:0000256" key="1">
    <source>
        <dbReference type="ARBA" id="ARBA00024322"/>
    </source>
</evidence>
<evidence type="ECO:0000313" key="5">
    <source>
        <dbReference type="EMBL" id="QAT43768.1"/>
    </source>
</evidence>
<evidence type="ECO:0000313" key="6">
    <source>
        <dbReference type="Proteomes" id="UP000287601"/>
    </source>
</evidence>
<evidence type="ECO:0000259" key="4">
    <source>
        <dbReference type="PROSITE" id="PS51930"/>
    </source>
</evidence>
<dbReference type="AlphaFoldDB" id="A0A410PXV5"/>
<comment type="subcellular location">
    <subcellularLocation>
        <location evidence="1">Bacterial microcompartment</location>
    </subcellularLocation>
</comment>
<feature type="domain" description="BMC" evidence="4">
    <location>
        <begin position="4"/>
        <end position="86"/>
    </location>
</feature>
<dbReference type="PANTHER" id="PTHR33941:SF11">
    <property type="entry name" value="BACTERIAL MICROCOMPARTMENT SHELL PROTEIN PDUJ"/>
    <property type="match status" value="1"/>
</dbReference>
<dbReference type="Gene3D" id="3.30.70.1710">
    <property type="match status" value="2"/>
</dbReference>
<dbReference type="InterPro" id="IPR050575">
    <property type="entry name" value="BMC_shell"/>
</dbReference>
<dbReference type="InterPro" id="IPR000249">
    <property type="entry name" value="BMC_dom"/>
</dbReference>
<accession>A0A410PXV5</accession>
<evidence type="ECO:0000256" key="3">
    <source>
        <dbReference type="PROSITE-ProRule" id="PRU01278"/>
    </source>
</evidence>
<dbReference type="SMART" id="SM00877">
    <property type="entry name" value="BMC"/>
    <property type="match status" value="2"/>
</dbReference>
<evidence type="ECO:0000256" key="2">
    <source>
        <dbReference type="ARBA" id="ARBA00024446"/>
    </source>
</evidence>
<keyword evidence="2" id="KW-1283">Bacterial microcompartment</keyword>
<dbReference type="InterPro" id="IPR044872">
    <property type="entry name" value="CcmK/CsoS1_BMC"/>
</dbReference>
<dbReference type="EMBL" id="CP035281">
    <property type="protein sequence ID" value="QAT43768.1"/>
    <property type="molecule type" value="Genomic_DNA"/>
</dbReference>
<dbReference type="RefSeq" id="WP_128746476.1">
    <property type="nucleotide sequence ID" value="NZ_CP035281.1"/>
</dbReference>
<dbReference type="CDD" id="cd07053">
    <property type="entry name" value="BMC_PduT_repeat1"/>
    <property type="match status" value="1"/>
</dbReference>
<reference evidence="5 6" key="1">
    <citation type="submission" date="2019-01" db="EMBL/GenBank/DDBJ databases">
        <title>Draft genomes of a novel of Aminipila strains.</title>
        <authorList>
            <person name="Ma S."/>
        </authorList>
    </citation>
    <scope>NUCLEOTIDE SEQUENCE [LARGE SCALE GENOMIC DNA]</scope>
    <source>
        <strain evidence="6">JN-39</strain>
    </source>
</reference>
<dbReference type="InterPro" id="IPR011238">
    <property type="entry name" value="Micro_shell_prot_PduT"/>
</dbReference>
<dbReference type="KEGG" id="amij:EQM06_11340"/>
<protein>
    <submittedName>
        <fullName evidence="5">BMC domain-containing protein</fullName>
    </submittedName>
</protein>
<dbReference type="PIRSF" id="PIRSF034834">
    <property type="entry name" value="PduT"/>
    <property type="match status" value="1"/>
</dbReference>
<dbReference type="SUPFAM" id="SSF143414">
    <property type="entry name" value="CcmK-like"/>
    <property type="match status" value="2"/>
</dbReference>